<proteinExistence type="predicted"/>
<accession>A0A6J4UTP0</accession>
<sequence length="33" mass="3830">MAFIGTDDWLQAKLRRELLILNLSEQLLSQQEG</sequence>
<gene>
    <name evidence="1" type="ORF">AVDCRST_MAG81-225</name>
</gene>
<protein>
    <submittedName>
        <fullName evidence="1">Uncharacterized protein</fullName>
    </submittedName>
</protein>
<dbReference type="AlphaFoldDB" id="A0A6J4UTP0"/>
<name>A0A6J4UTP0_9CYAN</name>
<evidence type="ECO:0000313" key="1">
    <source>
        <dbReference type="EMBL" id="CAA9555965.1"/>
    </source>
</evidence>
<organism evidence="1">
    <name type="scientific">uncultured Synechococcales cyanobacterium</name>
    <dbReference type="NCBI Taxonomy" id="1936017"/>
    <lineage>
        <taxon>Bacteria</taxon>
        <taxon>Bacillati</taxon>
        <taxon>Cyanobacteriota</taxon>
        <taxon>Cyanophyceae</taxon>
        <taxon>Synechococcales</taxon>
        <taxon>environmental samples</taxon>
    </lineage>
</organism>
<reference evidence="1" key="1">
    <citation type="submission" date="2020-02" db="EMBL/GenBank/DDBJ databases">
        <authorList>
            <person name="Meier V. D."/>
        </authorList>
    </citation>
    <scope>NUCLEOTIDE SEQUENCE</scope>
    <source>
        <strain evidence="1">AVDCRST_MAG81</strain>
    </source>
</reference>
<dbReference type="EMBL" id="CADCWO010000019">
    <property type="protein sequence ID" value="CAA9555965.1"/>
    <property type="molecule type" value="Genomic_DNA"/>
</dbReference>